<evidence type="ECO:0000256" key="3">
    <source>
        <dbReference type="ARBA" id="ARBA00022490"/>
    </source>
</evidence>
<evidence type="ECO:0000313" key="10">
    <source>
        <dbReference type="EMBL" id="CAH3181766.1"/>
    </source>
</evidence>
<protein>
    <recommendedName>
        <fullName evidence="7">WD repeat-containing protein 37</fullName>
    </recommendedName>
</protein>
<name>A0ABN8RV76_9CNID</name>
<keyword evidence="11" id="KW-1185">Reference proteome</keyword>
<dbReference type="PROSITE" id="PS50294">
    <property type="entry name" value="WD_REPEATS_REGION"/>
    <property type="match status" value="1"/>
</dbReference>
<evidence type="ECO:0000256" key="1">
    <source>
        <dbReference type="ARBA" id="ARBA00004123"/>
    </source>
</evidence>
<evidence type="ECO:0000313" key="11">
    <source>
        <dbReference type="Proteomes" id="UP001159405"/>
    </source>
</evidence>
<dbReference type="InterPro" id="IPR036322">
    <property type="entry name" value="WD40_repeat_dom_sf"/>
</dbReference>
<keyword evidence="6" id="KW-0539">Nucleus</keyword>
<keyword evidence="3" id="KW-0963">Cytoplasm</keyword>
<dbReference type="InterPro" id="IPR019775">
    <property type="entry name" value="WD40_repeat_CS"/>
</dbReference>
<evidence type="ECO:0000256" key="6">
    <source>
        <dbReference type="ARBA" id="ARBA00023242"/>
    </source>
</evidence>
<dbReference type="SMART" id="SM00320">
    <property type="entry name" value="WD40"/>
    <property type="match status" value="2"/>
</dbReference>
<accession>A0ABN8RV76</accession>
<comment type="caution">
    <text evidence="10">The sequence shown here is derived from an EMBL/GenBank/DDBJ whole genome shotgun (WGS) entry which is preliminary data.</text>
</comment>
<feature type="repeat" description="WD" evidence="8">
    <location>
        <begin position="157"/>
        <end position="199"/>
    </location>
</feature>
<evidence type="ECO:0000256" key="7">
    <source>
        <dbReference type="ARBA" id="ARBA00040954"/>
    </source>
</evidence>
<dbReference type="InterPro" id="IPR015943">
    <property type="entry name" value="WD40/YVTN_repeat-like_dom_sf"/>
</dbReference>
<feature type="repeat" description="WD" evidence="8">
    <location>
        <begin position="200"/>
        <end position="231"/>
    </location>
</feature>
<gene>
    <name evidence="10" type="ORF">PLOB_00025858</name>
</gene>
<feature type="region of interest" description="Disordered" evidence="9">
    <location>
        <begin position="1"/>
        <end position="44"/>
    </location>
</feature>
<keyword evidence="4 8" id="KW-0853">WD repeat</keyword>
<evidence type="ECO:0000256" key="4">
    <source>
        <dbReference type="ARBA" id="ARBA00022574"/>
    </source>
</evidence>
<evidence type="ECO:0000256" key="9">
    <source>
        <dbReference type="SAM" id="MobiDB-lite"/>
    </source>
</evidence>
<feature type="compositionally biased region" description="Basic and acidic residues" evidence="9">
    <location>
        <begin position="28"/>
        <end position="43"/>
    </location>
</feature>
<feature type="compositionally biased region" description="Basic residues" evidence="9">
    <location>
        <begin position="11"/>
        <end position="23"/>
    </location>
</feature>
<evidence type="ECO:0000256" key="2">
    <source>
        <dbReference type="ARBA" id="ARBA00004496"/>
    </source>
</evidence>
<dbReference type="SUPFAM" id="SSF50978">
    <property type="entry name" value="WD40 repeat-like"/>
    <property type="match status" value="1"/>
</dbReference>
<dbReference type="EMBL" id="CALNXK010000306">
    <property type="protein sequence ID" value="CAH3181766.1"/>
    <property type="molecule type" value="Genomic_DNA"/>
</dbReference>
<evidence type="ECO:0000256" key="5">
    <source>
        <dbReference type="ARBA" id="ARBA00022737"/>
    </source>
</evidence>
<dbReference type="Proteomes" id="UP001159405">
    <property type="component" value="Unassembled WGS sequence"/>
</dbReference>
<evidence type="ECO:0000256" key="8">
    <source>
        <dbReference type="PROSITE-ProRule" id="PRU00221"/>
    </source>
</evidence>
<reference evidence="10 11" key="1">
    <citation type="submission" date="2022-05" db="EMBL/GenBank/DDBJ databases">
        <authorList>
            <consortium name="Genoscope - CEA"/>
            <person name="William W."/>
        </authorList>
    </citation>
    <scope>NUCLEOTIDE SEQUENCE [LARGE SCALE GENOMIC DNA]</scope>
</reference>
<dbReference type="PANTHER" id="PTHR19855:SF12">
    <property type="entry name" value="WD REPEAT-CONTAINING PROTEIN 37"/>
    <property type="match status" value="1"/>
</dbReference>
<dbReference type="Gene3D" id="2.130.10.10">
    <property type="entry name" value="YVTN repeat-like/Quinoprotein amine dehydrogenase"/>
    <property type="match status" value="1"/>
</dbReference>
<organism evidence="10 11">
    <name type="scientific">Porites lobata</name>
    <dbReference type="NCBI Taxonomy" id="104759"/>
    <lineage>
        <taxon>Eukaryota</taxon>
        <taxon>Metazoa</taxon>
        <taxon>Cnidaria</taxon>
        <taxon>Anthozoa</taxon>
        <taxon>Hexacorallia</taxon>
        <taxon>Scleractinia</taxon>
        <taxon>Fungiina</taxon>
        <taxon>Poritidae</taxon>
        <taxon>Porites</taxon>
    </lineage>
</organism>
<sequence>MSKQQAGSIKIKPKRLSIRRTRSPNRMGSERMRHDGYEQDRESSLPSDVRSRLWSLFVQIEREFECMHAENLALQERVEALNEKLDLVLSGGEKFGDGELFAEGGSSKTGYSKKQSASQLMSQKIKTTYKASTSKIVSSFKNPNQATSVECHRTRSFAGHRDGVWEVTCARHTPTMIGTASADRSARLWDVETGQCLLKYLGHSGSVNSIRFHPTDSIVCTGSGDGTCHIWRAIVSKPEEVRESFTNNHIRQVLKHWLEGTLKAKPFYLPVALQTLIMMLLMMMMRSHPGSADEADNITDEEFEGVDNPDASATACLRSPTCELKGHEGKVILKFIY</sequence>
<dbReference type="PROSITE" id="PS50082">
    <property type="entry name" value="WD_REPEATS_2"/>
    <property type="match status" value="2"/>
</dbReference>
<dbReference type="PANTHER" id="PTHR19855">
    <property type="entry name" value="WD40 REPEAT PROTEIN 12, 37"/>
    <property type="match status" value="1"/>
</dbReference>
<dbReference type="Pfam" id="PF00400">
    <property type="entry name" value="WD40"/>
    <property type="match status" value="2"/>
</dbReference>
<comment type="subcellular location">
    <subcellularLocation>
        <location evidence="2">Cytoplasm</location>
    </subcellularLocation>
    <subcellularLocation>
        <location evidence="1">Nucleus</location>
    </subcellularLocation>
</comment>
<dbReference type="InterPro" id="IPR001680">
    <property type="entry name" value="WD40_rpt"/>
</dbReference>
<dbReference type="PROSITE" id="PS00678">
    <property type="entry name" value="WD_REPEATS_1"/>
    <property type="match status" value="1"/>
</dbReference>
<keyword evidence="5" id="KW-0677">Repeat</keyword>
<proteinExistence type="predicted"/>